<gene>
    <name evidence="1" type="ORF">CTAYLR_008556</name>
</gene>
<keyword evidence="2" id="KW-1185">Reference proteome</keyword>
<dbReference type="AlphaFoldDB" id="A0AAD7U6G2"/>
<dbReference type="EMBL" id="JAQMWT010000584">
    <property type="protein sequence ID" value="KAJ8599162.1"/>
    <property type="molecule type" value="Genomic_DNA"/>
</dbReference>
<reference evidence="1" key="1">
    <citation type="submission" date="2023-01" db="EMBL/GenBank/DDBJ databases">
        <title>Metagenome sequencing of chrysophaentin producing Chrysophaeum taylorii.</title>
        <authorList>
            <person name="Davison J."/>
            <person name="Bewley C."/>
        </authorList>
    </citation>
    <scope>NUCLEOTIDE SEQUENCE</scope>
    <source>
        <strain evidence="1">NIES-1699</strain>
    </source>
</reference>
<dbReference type="GO" id="GO:0043248">
    <property type="term" value="P:proteasome assembly"/>
    <property type="evidence" value="ECO:0007669"/>
    <property type="project" value="InterPro"/>
</dbReference>
<dbReference type="InterPro" id="IPR016024">
    <property type="entry name" value="ARM-type_fold"/>
</dbReference>
<comment type="caution">
    <text evidence="1">The sequence shown here is derived from an EMBL/GenBank/DDBJ whole genome shotgun (WGS) entry which is preliminary data.</text>
</comment>
<dbReference type="InterPro" id="IPR019538">
    <property type="entry name" value="PSMD5"/>
</dbReference>
<evidence type="ECO:0000313" key="1">
    <source>
        <dbReference type="EMBL" id="KAJ8599162.1"/>
    </source>
</evidence>
<dbReference type="PANTHER" id="PTHR13554">
    <property type="entry name" value="26S PROTEASOME NON-ATPASE REGULATORY SUBUNIT 5-RELATED"/>
    <property type="match status" value="1"/>
</dbReference>
<sequence length="452" mass="47449">MEAKMEKLLEESGEASVEAFLREVEVDQVLVAAAESPLARRVLRRVAGTRMGAQALMSASALEIALVGGLRHATGAVRAEAAKVIGLAISNAPTLPPEITAIGAAVVDSNVGAADSASDAVAALAARAPDLAAAALQFPVANPSDGIRRADAAVRAAAACRQPEAFGDYLDPLFLLPANDPLLQLTATELIARLAANPAGAKFVLRPDRRDRLASLAVKEDPFSAGDRALAALAVALGAAAAADDDAADDDDAAAADILRLALARFDREVDRVAAFEALGHVAASSAGLARVLRDDQLAARWLAFPEGERPAVRTARLESIARALEGGDQIWHHLAPAKIVFADASKAQHPPLKTAAVRLLTACVSRSPDALADLATLDGFYEWLVSHDPDRPPDLARALFDLLEAVVKRDPSPFNDATRAHLRRLVDLGPFRPHPGAVFRPKVALKDRSAE</sequence>
<protein>
    <submittedName>
        <fullName evidence="1">Uncharacterized protein</fullName>
    </submittedName>
</protein>
<accession>A0AAD7U6G2</accession>
<organism evidence="1 2">
    <name type="scientific">Chrysophaeum taylorii</name>
    <dbReference type="NCBI Taxonomy" id="2483200"/>
    <lineage>
        <taxon>Eukaryota</taxon>
        <taxon>Sar</taxon>
        <taxon>Stramenopiles</taxon>
        <taxon>Ochrophyta</taxon>
        <taxon>Pelagophyceae</taxon>
        <taxon>Pelagomonadales</taxon>
        <taxon>Pelagomonadaceae</taxon>
        <taxon>Chrysophaeum</taxon>
    </lineage>
</organism>
<dbReference type="Proteomes" id="UP001230188">
    <property type="component" value="Unassembled WGS sequence"/>
</dbReference>
<dbReference type="SUPFAM" id="SSF48371">
    <property type="entry name" value="ARM repeat"/>
    <property type="match status" value="1"/>
</dbReference>
<name>A0AAD7U6G2_9STRA</name>
<dbReference type="PANTHER" id="PTHR13554:SF10">
    <property type="entry name" value="26S PROTEASOME NON-ATPASE REGULATORY SUBUNIT 5"/>
    <property type="match status" value="1"/>
</dbReference>
<proteinExistence type="predicted"/>
<evidence type="ECO:0000313" key="2">
    <source>
        <dbReference type="Proteomes" id="UP001230188"/>
    </source>
</evidence>
<dbReference type="GO" id="GO:0005829">
    <property type="term" value="C:cytosol"/>
    <property type="evidence" value="ECO:0007669"/>
    <property type="project" value="TreeGrafter"/>
</dbReference>